<dbReference type="RefSeq" id="WP_146442419.1">
    <property type="nucleotide sequence ID" value="NZ_SJPR01000001.1"/>
</dbReference>
<evidence type="ECO:0000313" key="2">
    <source>
        <dbReference type="Proteomes" id="UP000317421"/>
    </source>
</evidence>
<dbReference type="EMBL" id="SJPR01000001">
    <property type="protein sequence ID" value="TWT99540.1"/>
    <property type="molecule type" value="Genomic_DNA"/>
</dbReference>
<dbReference type="InterPro" id="IPR045493">
    <property type="entry name" value="DUF6435"/>
</dbReference>
<organism evidence="1 2">
    <name type="scientific">Botrimarina colliarenosi</name>
    <dbReference type="NCBI Taxonomy" id="2528001"/>
    <lineage>
        <taxon>Bacteria</taxon>
        <taxon>Pseudomonadati</taxon>
        <taxon>Planctomycetota</taxon>
        <taxon>Planctomycetia</taxon>
        <taxon>Pirellulales</taxon>
        <taxon>Lacipirellulaceae</taxon>
        <taxon>Botrimarina</taxon>
    </lineage>
</organism>
<gene>
    <name evidence="1" type="ORF">Pla108_04830</name>
</gene>
<comment type="caution">
    <text evidence="1">The sequence shown here is derived from an EMBL/GenBank/DDBJ whole genome shotgun (WGS) entry which is preliminary data.</text>
</comment>
<dbReference type="Proteomes" id="UP000317421">
    <property type="component" value="Unassembled WGS sequence"/>
</dbReference>
<keyword evidence="2" id="KW-1185">Reference proteome</keyword>
<evidence type="ECO:0000313" key="1">
    <source>
        <dbReference type="EMBL" id="TWT99540.1"/>
    </source>
</evidence>
<dbReference type="AlphaFoldDB" id="A0A5C6AJG2"/>
<name>A0A5C6AJG2_9BACT</name>
<reference evidence="1 2" key="1">
    <citation type="submission" date="2019-02" db="EMBL/GenBank/DDBJ databases">
        <title>Deep-cultivation of Planctomycetes and their phenomic and genomic characterization uncovers novel biology.</title>
        <authorList>
            <person name="Wiegand S."/>
            <person name="Jogler M."/>
            <person name="Boedeker C."/>
            <person name="Pinto D."/>
            <person name="Vollmers J."/>
            <person name="Rivas-Marin E."/>
            <person name="Kohn T."/>
            <person name="Peeters S.H."/>
            <person name="Heuer A."/>
            <person name="Rast P."/>
            <person name="Oberbeckmann S."/>
            <person name="Bunk B."/>
            <person name="Jeske O."/>
            <person name="Meyerdierks A."/>
            <person name="Storesund J.E."/>
            <person name="Kallscheuer N."/>
            <person name="Luecker S."/>
            <person name="Lage O.M."/>
            <person name="Pohl T."/>
            <person name="Merkel B.J."/>
            <person name="Hornburger P."/>
            <person name="Mueller R.-W."/>
            <person name="Bruemmer F."/>
            <person name="Labrenz M."/>
            <person name="Spormann A.M."/>
            <person name="Op Den Camp H."/>
            <person name="Overmann J."/>
            <person name="Amann R."/>
            <person name="Jetten M.S.M."/>
            <person name="Mascher T."/>
            <person name="Medema M.H."/>
            <person name="Devos D.P."/>
            <person name="Kaster A.-K."/>
            <person name="Ovreas L."/>
            <person name="Rohde M."/>
            <person name="Galperin M.Y."/>
            <person name="Jogler C."/>
        </authorList>
    </citation>
    <scope>NUCLEOTIDE SEQUENCE [LARGE SCALE GENOMIC DNA]</scope>
    <source>
        <strain evidence="1 2">Pla108</strain>
    </source>
</reference>
<sequence>MFGFFSASPAAKKAKLEKRYIALLAEAHRLSTIDRLKSDLVTAEAEEVRQQIEAIEASEAG</sequence>
<accession>A0A5C6AJG2</accession>
<proteinExistence type="predicted"/>
<dbReference type="NCBIfam" id="NF033487">
    <property type="entry name" value="Lacal_2735_fam"/>
    <property type="match status" value="1"/>
</dbReference>
<evidence type="ECO:0008006" key="3">
    <source>
        <dbReference type="Google" id="ProtNLM"/>
    </source>
</evidence>
<protein>
    <recommendedName>
        <fullName evidence="3">Lacal_2735 family protein</fullName>
    </recommendedName>
</protein>
<dbReference type="OrthoDB" id="1123018at2"/>
<dbReference type="Pfam" id="PF20027">
    <property type="entry name" value="DUF6435"/>
    <property type="match status" value="1"/>
</dbReference>